<evidence type="ECO:0000259" key="5">
    <source>
        <dbReference type="PROSITE" id="PS50893"/>
    </source>
</evidence>
<dbReference type="SUPFAM" id="SSF52540">
    <property type="entry name" value="P-loop containing nucleoside triphosphate hydrolases"/>
    <property type="match status" value="1"/>
</dbReference>
<dbReference type="PANTHER" id="PTHR46743">
    <property type="entry name" value="TEICHOIC ACIDS EXPORT ATP-BINDING PROTEIN TAGH"/>
    <property type="match status" value="1"/>
</dbReference>
<dbReference type="GO" id="GO:0140359">
    <property type="term" value="F:ABC-type transporter activity"/>
    <property type="evidence" value="ECO:0007669"/>
    <property type="project" value="InterPro"/>
</dbReference>
<dbReference type="PROSITE" id="PS50893">
    <property type="entry name" value="ABC_TRANSPORTER_2"/>
    <property type="match status" value="1"/>
</dbReference>
<proteinExistence type="inferred from homology"/>
<feature type="domain" description="ABC transporter" evidence="5">
    <location>
        <begin position="31"/>
        <end position="250"/>
    </location>
</feature>
<evidence type="ECO:0000256" key="2">
    <source>
        <dbReference type="ARBA" id="ARBA00022448"/>
    </source>
</evidence>
<keyword evidence="2" id="KW-0813">Transport</keyword>
<dbReference type="InterPro" id="IPR003439">
    <property type="entry name" value="ABC_transporter-like_ATP-bd"/>
</dbReference>
<gene>
    <name evidence="6" type="primary">rfbB</name>
    <name evidence="6" type="ORF">MAGMO_3929</name>
</gene>
<keyword evidence="4 6" id="KW-0067">ATP-binding</keyword>
<evidence type="ECO:0000313" key="6">
    <source>
        <dbReference type="EMBL" id="CRH08057.1"/>
    </source>
</evidence>
<dbReference type="GO" id="GO:0005524">
    <property type="term" value="F:ATP binding"/>
    <property type="evidence" value="ECO:0007669"/>
    <property type="project" value="UniProtKB-KW"/>
</dbReference>
<evidence type="ECO:0000256" key="1">
    <source>
        <dbReference type="ARBA" id="ARBA00005417"/>
    </source>
</evidence>
<dbReference type="CDD" id="cd03220">
    <property type="entry name" value="ABC_KpsT_Wzt"/>
    <property type="match status" value="1"/>
</dbReference>
<dbReference type="EMBL" id="LO017727">
    <property type="protein sequence ID" value="CRH08057.1"/>
    <property type="molecule type" value="Genomic_DNA"/>
</dbReference>
<evidence type="ECO:0000256" key="4">
    <source>
        <dbReference type="ARBA" id="ARBA00022840"/>
    </source>
</evidence>
<protein>
    <submittedName>
        <fullName evidence="6">O-antigen export system ATP-binding protein rfbB</fullName>
    </submittedName>
</protein>
<dbReference type="GO" id="GO:0016020">
    <property type="term" value="C:membrane"/>
    <property type="evidence" value="ECO:0007669"/>
    <property type="project" value="InterPro"/>
</dbReference>
<dbReference type="AlphaFoldDB" id="A0A1S7LPR9"/>
<organism evidence="6">
    <name type="scientific">Magnetococcus massalia (strain MO-1)</name>
    <dbReference type="NCBI Taxonomy" id="451514"/>
    <lineage>
        <taxon>Bacteria</taxon>
        <taxon>Pseudomonadati</taxon>
        <taxon>Pseudomonadota</taxon>
        <taxon>Magnetococcia</taxon>
        <taxon>Magnetococcales</taxon>
        <taxon>Magnetococcaceae</taxon>
        <taxon>Magnetococcus</taxon>
    </lineage>
</organism>
<keyword evidence="3" id="KW-0547">Nucleotide-binding</keyword>
<name>A0A1S7LPR9_MAGMO</name>
<dbReference type="InterPro" id="IPR015860">
    <property type="entry name" value="ABC_transpr_TagH-like"/>
</dbReference>
<comment type="similarity">
    <text evidence="1">Belongs to the ABC transporter superfamily.</text>
</comment>
<reference evidence="6" key="1">
    <citation type="submission" date="2015-04" db="EMBL/GenBank/DDBJ databases">
        <authorList>
            <person name="Syromyatnikov M.Y."/>
            <person name="Popov V.N."/>
        </authorList>
    </citation>
    <scope>NUCLEOTIDE SEQUENCE</scope>
    <source>
        <strain evidence="6">MO-1</strain>
    </source>
</reference>
<evidence type="ECO:0000256" key="3">
    <source>
        <dbReference type="ARBA" id="ARBA00022741"/>
    </source>
</evidence>
<dbReference type="InterPro" id="IPR003593">
    <property type="entry name" value="AAA+_ATPase"/>
</dbReference>
<dbReference type="SMART" id="SM00382">
    <property type="entry name" value="AAA"/>
    <property type="match status" value="1"/>
</dbReference>
<dbReference type="GO" id="GO:0016887">
    <property type="term" value="F:ATP hydrolysis activity"/>
    <property type="evidence" value="ECO:0007669"/>
    <property type="project" value="InterPro"/>
</dbReference>
<accession>A0A1S7LPR9</accession>
<dbReference type="InterPro" id="IPR017871">
    <property type="entry name" value="ABC_transporter-like_CS"/>
</dbReference>
<dbReference type="PROSITE" id="PS00211">
    <property type="entry name" value="ABC_TRANSPORTER_1"/>
    <property type="match status" value="1"/>
</dbReference>
<dbReference type="PANTHER" id="PTHR46743:SF2">
    <property type="entry name" value="TEICHOIC ACIDS EXPORT ATP-BINDING PROTEIN TAGH"/>
    <property type="match status" value="1"/>
</dbReference>
<dbReference type="Pfam" id="PF00005">
    <property type="entry name" value="ABC_tran"/>
    <property type="match status" value="1"/>
</dbReference>
<dbReference type="InterPro" id="IPR027417">
    <property type="entry name" value="P-loop_NTPase"/>
</dbReference>
<dbReference type="Gene3D" id="3.40.50.300">
    <property type="entry name" value="P-loop containing nucleotide triphosphate hydrolases"/>
    <property type="match status" value="1"/>
</dbReference>
<sequence>MAEQPLIQVDGLWKRYGLPLLPAVKRSFKRIQGKNPDEATTLPWSLQRIQFESYAGETLGIAGLNGSGKSTLLKVLAGVTPPTRGRVTVSGPLFPMIELNAGIHMELTGRENIYLLGAVLGLTRQEINARMPEIEAFCELGEWLDRPVRMYSSGMMVRLGFGTGIHVSADILLMDEVMAVGDLSFYNKCLAHLENLRERGKCTLFVSHNIRRMRRMCDRVLVLNQGEQVFIGPTEEAMTIYEDLVRKRSGQNMGQGGQFDFIGAALESIAFEQSGENELVIPQGGDATLAFTLRLDKPIGACHLNIALESLDSVDVVVKTLEIEGAEAGLYRFEVAWQNLMMKPDMYGVRLGINMGHTSGKGFRARNAARLIIEGEHGLAGLYNPTGEITMAPLEQADGAAS</sequence>
<dbReference type="InterPro" id="IPR050683">
    <property type="entry name" value="Bact_Polysacc_Export_ATP-bd"/>
</dbReference>